<comment type="caution">
    <text evidence="1">The sequence shown here is derived from an EMBL/GenBank/DDBJ whole genome shotgun (WGS) entry which is preliminary data.</text>
</comment>
<name>A0A2S8F3T4_9BACT</name>
<dbReference type="AlphaFoldDB" id="A0A2S8F3T4"/>
<dbReference type="EMBL" id="PUIB01000029">
    <property type="protein sequence ID" value="PQO26808.1"/>
    <property type="molecule type" value="Genomic_DNA"/>
</dbReference>
<proteinExistence type="predicted"/>
<protein>
    <submittedName>
        <fullName evidence="1">Uncharacterized protein</fullName>
    </submittedName>
</protein>
<dbReference type="Proteomes" id="UP000239388">
    <property type="component" value="Unassembled WGS sequence"/>
</dbReference>
<reference evidence="1 2" key="1">
    <citation type="submission" date="2018-02" db="EMBL/GenBank/DDBJ databases">
        <title>Comparative genomes isolates from brazilian mangrove.</title>
        <authorList>
            <person name="Araujo J.E."/>
            <person name="Taketani R.G."/>
            <person name="Silva M.C.P."/>
            <person name="Loureco M.V."/>
            <person name="Andreote F.D."/>
        </authorList>
    </citation>
    <scope>NUCLEOTIDE SEQUENCE [LARGE SCALE GENOMIC DNA]</scope>
    <source>
        <strain evidence="1 2">NAP PRIS-MGV</strain>
    </source>
</reference>
<accession>A0A2S8F3T4</accession>
<evidence type="ECO:0000313" key="1">
    <source>
        <dbReference type="EMBL" id="PQO26808.1"/>
    </source>
</evidence>
<organism evidence="1 2">
    <name type="scientific">Blastopirellula marina</name>
    <dbReference type="NCBI Taxonomy" id="124"/>
    <lineage>
        <taxon>Bacteria</taxon>
        <taxon>Pseudomonadati</taxon>
        <taxon>Planctomycetota</taxon>
        <taxon>Planctomycetia</taxon>
        <taxon>Pirellulales</taxon>
        <taxon>Pirellulaceae</taxon>
        <taxon>Blastopirellula</taxon>
    </lineage>
</organism>
<sequence>MGVTLAKQVAVGLCDLESGRSLTVKIDLGESAVLDSYIREDDLVLTGEETPEAPVRTQAYIRGLTEDSACELILSRQTSLLDHAAPIEIKLTAGEFYRLAAGHLVEAKSNQEPGEEVALAAYLDDETACCVLVYPGDADEIFVEPSHLTIRSFTQSLEKGVIRRIRIRLFFLPIAQLEATLGGKLSEFCQSELPLTT</sequence>
<gene>
    <name evidence="1" type="ORF">C5Y98_28975</name>
</gene>
<evidence type="ECO:0000313" key="2">
    <source>
        <dbReference type="Proteomes" id="UP000239388"/>
    </source>
</evidence>